<dbReference type="EMBL" id="JBHUOX010000001">
    <property type="protein sequence ID" value="MFD2999304.1"/>
    <property type="molecule type" value="Genomic_DNA"/>
</dbReference>
<organism evidence="1 2">
    <name type="scientific">Pontibacter toksunensis</name>
    <dbReference type="NCBI Taxonomy" id="1332631"/>
    <lineage>
        <taxon>Bacteria</taxon>
        <taxon>Pseudomonadati</taxon>
        <taxon>Bacteroidota</taxon>
        <taxon>Cytophagia</taxon>
        <taxon>Cytophagales</taxon>
        <taxon>Hymenobacteraceae</taxon>
        <taxon>Pontibacter</taxon>
    </lineage>
</organism>
<sequence>MMRDKCGSSRLEQVLSKPITGVMFNWNVCNGRLHAKPEAIAKDGHEIVFTNAIEDFHRQVRKVSKTEGAARTWPC</sequence>
<comment type="caution">
    <text evidence="1">The sequence shown here is derived from an EMBL/GenBank/DDBJ whole genome shotgun (WGS) entry which is preliminary data.</text>
</comment>
<dbReference type="Proteomes" id="UP001597641">
    <property type="component" value="Unassembled WGS sequence"/>
</dbReference>
<dbReference type="RefSeq" id="WP_377480622.1">
    <property type="nucleotide sequence ID" value="NZ_JBHUOX010000001.1"/>
</dbReference>
<protein>
    <submittedName>
        <fullName evidence="1">Uncharacterized protein</fullName>
    </submittedName>
</protein>
<proteinExistence type="predicted"/>
<name>A0ABW6BR83_9BACT</name>
<accession>A0ABW6BR83</accession>
<reference evidence="2" key="1">
    <citation type="journal article" date="2019" name="Int. J. Syst. Evol. Microbiol.">
        <title>The Global Catalogue of Microorganisms (GCM) 10K type strain sequencing project: providing services to taxonomists for standard genome sequencing and annotation.</title>
        <authorList>
            <consortium name="The Broad Institute Genomics Platform"/>
            <consortium name="The Broad Institute Genome Sequencing Center for Infectious Disease"/>
            <person name="Wu L."/>
            <person name="Ma J."/>
        </authorList>
    </citation>
    <scope>NUCLEOTIDE SEQUENCE [LARGE SCALE GENOMIC DNA]</scope>
    <source>
        <strain evidence="2">KCTC 23984</strain>
    </source>
</reference>
<evidence type="ECO:0000313" key="1">
    <source>
        <dbReference type="EMBL" id="MFD2999304.1"/>
    </source>
</evidence>
<gene>
    <name evidence="1" type="ORF">ACFS7Z_02940</name>
</gene>
<keyword evidence="2" id="KW-1185">Reference proteome</keyword>
<evidence type="ECO:0000313" key="2">
    <source>
        <dbReference type="Proteomes" id="UP001597641"/>
    </source>
</evidence>